<dbReference type="InterPro" id="IPR051397">
    <property type="entry name" value="Zn-ADH-like_protein"/>
</dbReference>
<dbReference type="SUPFAM" id="SSF51735">
    <property type="entry name" value="NAD(P)-binding Rossmann-fold domains"/>
    <property type="match status" value="1"/>
</dbReference>
<dbReference type="GeneID" id="105432136"/>
<evidence type="ECO:0000313" key="2">
    <source>
        <dbReference type="Proteomes" id="UP000504615"/>
    </source>
</evidence>
<dbReference type="PANTHER" id="PTHR43677:SF4">
    <property type="entry name" value="QUINONE OXIDOREDUCTASE-LIKE PROTEIN 2"/>
    <property type="match status" value="1"/>
</dbReference>
<accession>A0A6I9WYE0</accession>
<dbReference type="InterPro" id="IPR013149">
    <property type="entry name" value="ADH-like_C"/>
</dbReference>
<evidence type="ECO:0000313" key="3">
    <source>
        <dbReference type="RefSeq" id="XP_011645095.1"/>
    </source>
</evidence>
<dbReference type="GO" id="GO:0005739">
    <property type="term" value="C:mitochondrion"/>
    <property type="evidence" value="ECO:0007669"/>
    <property type="project" value="TreeGrafter"/>
</dbReference>
<dbReference type="Proteomes" id="UP000504615">
    <property type="component" value="Unplaced"/>
</dbReference>
<dbReference type="Pfam" id="PF00107">
    <property type="entry name" value="ADH_zinc_N"/>
    <property type="match status" value="1"/>
</dbReference>
<name>A0A6I9WYE0_9HYME</name>
<protein>
    <submittedName>
        <fullName evidence="3">Quinone oxidoreductase-like protein 2 homolog</fullName>
    </submittedName>
</protein>
<dbReference type="OrthoDB" id="3509362at2759"/>
<dbReference type="PANTHER" id="PTHR43677">
    <property type="entry name" value="SHORT-CHAIN DEHYDROGENASE/REDUCTASE"/>
    <property type="match status" value="1"/>
</dbReference>
<proteinExistence type="predicted"/>
<dbReference type="KEGG" id="pbar:105432136"/>
<dbReference type="RefSeq" id="XP_011645095.1">
    <property type="nucleotide sequence ID" value="XM_011646793.2"/>
</dbReference>
<dbReference type="InterPro" id="IPR036291">
    <property type="entry name" value="NAD(P)-bd_dom_sf"/>
</dbReference>
<organism evidence="2 3">
    <name type="scientific">Pogonomyrmex barbatus</name>
    <name type="common">red harvester ant</name>
    <dbReference type="NCBI Taxonomy" id="144034"/>
    <lineage>
        <taxon>Eukaryota</taxon>
        <taxon>Metazoa</taxon>
        <taxon>Ecdysozoa</taxon>
        <taxon>Arthropoda</taxon>
        <taxon>Hexapoda</taxon>
        <taxon>Insecta</taxon>
        <taxon>Pterygota</taxon>
        <taxon>Neoptera</taxon>
        <taxon>Endopterygota</taxon>
        <taxon>Hymenoptera</taxon>
        <taxon>Apocrita</taxon>
        <taxon>Aculeata</taxon>
        <taxon>Formicoidea</taxon>
        <taxon>Formicidae</taxon>
        <taxon>Myrmicinae</taxon>
        <taxon>Pogonomyrmex</taxon>
    </lineage>
</organism>
<dbReference type="AlphaFoldDB" id="A0A6I9WYE0"/>
<sequence length="227" mass="25471">MGRVSLKNATAVTDDYFSALLAMGRRARVQRDECLLVNAKHSRSALAVIDLATGVFGAKPIAICDDAKRAKLCADLGATVICVDRYERCLPYKLKKIGGKEEVRVIIETEGESCLWNSVKCLDPDGLIALIGDARNKRSSESFLMPINYTIFVVAAEYYKVADTLIYRETMQHVLDYKSECVIRPRISAIFGLHRINDAFDYYATVPSGKVLIDMKNRDRFTLYDKP</sequence>
<reference evidence="3" key="1">
    <citation type="submission" date="2025-08" db="UniProtKB">
        <authorList>
            <consortium name="RefSeq"/>
        </authorList>
    </citation>
    <scope>IDENTIFICATION</scope>
</reference>
<dbReference type="Gene3D" id="3.40.50.720">
    <property type="entry name" value="NAD(P)-binding Rossmann-like Domain"/>
    <property type="match status" value="1"/>
</dbReference>
<dbReference type="Gene3D" id="3.90.180.10">
    <property type="entry name" value="Medium-chain alcohol dehydrogenases, catalytic domain"/>
    <property type="match status" value="1"/>
</dbReference>
<keyword evidence="2" id="KW-1185">Reference proteome</keyword>
<dbReference type="GO" id="GO:0016491">
    <property type="term" value="F:oxidoreductase activity"/>
    <property type="evidence" value="ECO:0007669"/>
    <property type="project" value="TreeGrafter"/>
</dbReference>
<evidence type="ECO:0000259" key="1">
    <source>
        <dbReference type="Pfam" id="PF00107"/>
    </source>
</evidence>
<feature type="domain" description="Alcohol dehydrogenase-like C-terminal" evidence="1">
    <location>
        <begin position="46"/>
        <end position="145"/>
    </location>
</feature>
<gene>
    <name evidence="3" type="primary">LOC105432136</name>
</gene>